<protein>
    <submittedName>
        <fullName evidence="2">Uncharacterized protein</fullName>
    </submittedName>
</protein>
<evidence type="ECO:0000256" key="1">
    <source>
        <dbReference type="SAM" id="MobiDB-lite"/>
    </source>
</evidence>
<dbReference type="AlphaFoldDB" id="A0AAE1YD37"/>
<keyword evidence="3" id="KW-1185">Reference proteome</keyword>
<dbReference type="Proteomes" id="UP001293254">
    <property type="component" value="Unassembled WGS sequence"/>
</dbReference>
<comment type="caution">
    <text evidence="2">The sequence shown here is derived from an EMBL/GenBank/DDBJ whole genome shotgun (WGS) entry which is preliminary data.</text>
</comment>
<organism evidence="2 3">
    <name type="scientific">Sesamum alatum</name>
    <dbReference type="NCBI Taxonomy" id="300844"/>
    <lineage>
        <taxon>Eukaryota</taxon>
        <taxon>Viridiplantae</taxon>
        <taxon>Streptophyta</taxon>
        <taxon>Embryophyta</taxon>
        <taxon>Tracheophyta</taxon>
        <taxon>Spermatophyta</taxon>
        <taxon>Magnoliopsida</taxon>
        <taxon>eudicotyledons</taxon>
        <taxon>Gunneridae</taxon>
        <taxon>Pentapetalae</taxon>
        <taxon>asterids</taxon>
        <taxon>lamiids</taxon>
        <taxon>Lamiales</taxon>
        <taxon>Pedaliaceae</taxon>
        <taxon>Sesamum</taxon>
    </lineage>
</organism>
<accession>A0AAE1YD37</accession>
<reference evidence="2" key="1">
    <citation type="submission" date="2020-06" db="EMBL/GenBank/DDBJ databases">
        <authorList>
            <person name="Li T."/>
            <person name="Hu X."/>
            <person name="Zhang T."/>
            <person name="Song X."/>
            <person name="Zhang H."/>
            <person name="Dai N."/>
            <person name="Sheng W."/>
            <person name="Hou X."/>
            <person name="Wei L."/>
        </authorList>
    </citation>
    <scope>NUCLEOTIDE SEQUENCE</scope>
    <source>
        <strain evidence="2">3651</strain>
        <tissue evidence="2">Leaf</tissue>
    </source>
</reference>
<evidence type="ECO:0000313" key="3">
    <source>
        <dbReference type="Proteomes" id="UP001293254"/>
    </source>
</evidence>
<proteinExistence type="predicted"/>
<evidence type="ECO:0000313" key="2">
    <source>
        <dbReference type="EMBL" id="KAK4427898.1"/>
    </source>
</evidence>
<feature type="region of interest" description="Disordered" evidence="1">
    <location>
        <begin position="40"/>
        <end position="74"/>
    </location>
</feature>
<dbReference type="EMBL" id="JACGWO010000005">
    <property type="protein sequence ID" value="KAK4427898.1"/>
    <property type="molecule type" value="Genomic_DNA"/>
</dbReference>
<gene>
    <name evidence="2" type="ORF">Salat_1558800</name>
</gene>
<name>A0AAE1YD37_9LAMI</name>
<sequence length="103" mass="11007">MAIRLVVSPVVGRQDGGIDEEEKRRSSLEVFVDENAIQSDGNVRQDGGMDGADGGRTLTTLGRSARNEGGYGGGGRRCARKFFRHPVDGGIGAVVTVEDYRPQ</sequence>
<reference evidence="2" key="2">
    <citation type="journal article" date="2024" name="Plant">
        <title>Genomic evolution and insights into agronomic trait innovations of Sesamum species.</title>
        <authorList>
            <person name="Miao H."/>
            <person name="Wang L."/>
            <person name="Qu L."/>
            <person name="Liu H."/>
            <person name="Sun Y."/>
            <person name="Le M."/>
            <person name="Wang Q."/>
            <person name="Wei S."/>
            <person name="Zheng Y."/>
            <person name="Lin W."/>
            <person name="Duan Y."/>
            <person name="Cao H."/>
            <person name="Xiong S."/>
            <person name="Wang X."/>
            <person name="Wei L."/>
            <person name="Li C."/>
            <person name="Ma Q."/>
            <person name="Ju M."/>
            <person name="Zhao R."/>
            <person name="Li G."/>
            <person name="Mu C."/>
            <person name="Tian Q."/>
            <person name="Mei H."/>
            <person name="Zhang T."/>
            <person name="Gao T."/>
            <person name="Zhang H."/>
        </authorList>
    </citation>
    <scope>NUCLEOTIDE SEQUENCE</scope>
    <source>
        <strain evidence="2">3651</strain>
    </source>
</reference>